<feature type="region of interest" description="Disordered" evidence="1">
    <location>
        <begin position="1"/>
        <end position="40"/>
    </location>
</feature>
<accession>A0A0F9ELB0</accession>
<organism evidence="2">
    <name type="scientific">marine sediment metagenome</name>
    <dbReference type="NCBI Taxonomy" id="412755"/>
    <lineage>
        <taxon>unclassified sequences</taxon>
        <taxon>metagenomes</taxon>
        <taxon>ecological metagenomes</taxon>
    </lineage>
</organism>
<evidence type="ECO:0000313" key="2">
    <source>
        <dbReference type="EMBL" id="KKL67071.1"/>
    </source>
</evidence>
<dbReference type="EMBL" id="LAZR01026996">
    <property type="protein sequence ID" value="KKL67071.1"/>
    <property type="molecule type" value="Genomic_DNA"/>
</dbReference>
<proteinExistence type="predicted"/>
<comment type="caution">
    <text evidence="2">The sequence shown here is derived from an EMBL/GenBank/DDBJ whole genome shotgun (WGS) entry which is preliminary data.</text>
</comment>
<feature type="non-terminal residue" evidence="2">
    <location>
        <position position="158"/>
    </location>
</feature>
<dbReference type="AlphaFoldDB" id="A0A0F9ELB0"/>
<evidence type="ECO:0000256" key="1">
    <source>
        <dbReference type="SAM" id="MobiDB-lite"/>
    </source>
</evidence>
<protein>
    <submittedName>
        <fullName evidence="2">Uncharacterized protein</fullName>
    </submittedName>
</protein>
<gene>
    <name evidence="2" type="ORF">LCGC14_2138690</name>
</gene>
<name>A0A0F9ELB0_9ZZZZ</name>
<sequence length="158" mass="17045">MSEDPKTGWPVIDDIGDGDGDGWSVEPNPTRPASLVDPRAVPPGAPVPCCRVRQTLQIGPSESATLDRFSELWEAKSKLEMNHADCGGGPGIGLLSINFVSFVSSSGDFTSPTREIEIFLIREGLPPNARQDVWSIPLIKRTTTLAFIQFQGGFPVPL</sequence>
<reference evidence="2" key="1">
    <citation type="journal article" date="2015" name="Nature">
        <title>Complex archaea that bridge the gap between prokaryotes and eukaryotes.</title>
        <authorList>
            <person name="Spang A."/>
            <person name="Saw J.H."/>
            <person name="Jorgensen S.L."/>
            <person name="Zaremba-Niedzwiedzka K."/>
            <person name="Martijn J."/>
            <person name="Lind A.E."/>
            <person name="van Eijk R."/>
            <person name="Schleper C."/>
            <person name="Guy L."/>
            <person name="Ettema T.J."/>
        </authorList>
    </citation>
    <scope>NUCLEOTIDE SEQUENCE</scope>
</reference>